<dbReference type="RefSeq" id="WP_073599566.1">
    <property type="nucleotide sequence ID" value="NZ_MRCB01000010.1"/>
</dbReference>
<feature type="transmembrane region" description="Helical" evidence="1">
    <location>
        <begin position="145"/>
        <end position="163"/>
    </location>
</feature>
<feature type="transmembrane region" description="Helical" evidence="1">
    <location>
        <begin position="268"/>
        <end position="285"/>
    </location>
</feature>
<dbReference type="STRING" id="1921803.NIES593_10700"/>
<sequence length="296" mass="33652">MKRPSFQFSPSFSSVVLIGTLWALLTVYLALAFGMPLPGDKVPRWYSIVSFILEEGAFLGASLLCLRNWRLPQIISDRNVWLFLGLGTLLYLIASLIFMYWEIGLERSPNVSLADPFYMVSYLLLLWGMFLALKSRGLNLKVWQWVVLAAVAASAIGFGWQIATPYDDDSATLEQIFMASAGKEVPDWVLGIEKTLEPSIVILSWLYIVYDVLLLIMAATLWLNFWGGRFSRTWTLIALAALLLYIADMHFAYVATRTDYETNSIIDTFWTLSAIFFGVGAAWEYEISTRSRRRRS</sequence>
<keyword evidence="1" id="KW-0472">Membrane</keyword>
<dbReference type="EMBL" id="MRCB01000010">
    <property type="protein sequence ID" value="OKH23291.1"/>
    <property type="molecule type" value="Genomic_DNA"/>
</dbReference>
<proteinExistence type="predicted"/>
<gene>
    <name evidence="2" type="ORF">NIES593_10700</name>
</gene>
<name>A0A1U7HIB0_9CYAN</name>
<dbReference type="AlphaFoldDB" id="A0A1U7HIB0"/>
<feature type="transmembrane region" description="Helical" evidence="1">
    <location>
        <begin position="113"/>
        <end position="133"/>
    </location>
</feature>
<evidence type="ECO:0000313" key="2">
    <source>
        <dbReference type="EMBL" id="OKH23291.1"/>
    </source>
</evidence>
<feature type="transmembrane region" description="Helical" evidence="1">
    <location>
        <begin position="200"/>
        <end position="223"/>
    </location>
</feature>
<dbReference type="OrthoDB" id="530911at2"/>
<dbReference type="Proteomes" id="UP000186868">
    <property type="component" value="Unassembled WGS sequence"/>
</dbReference>
<evidence type="ECO:0000313" key="3">
    <source>
        <dbReference type="Proteomes" id="UP000186868"/>
    </source>
</evidence>
<keyword evidence="1" id="KW-1133">Transmembrane helix</keyword>
<keyword evidence="3" id="KW-1185">Reference proteome</keyword>
<accession>A0A1U7HIB0</accession>
<feature type="transmembrane region" description="Helical" evidence="1">
    <location>
        <begin position="45"/>
        <end position="69"/>
    </location>
</feature>
<protein>
    <submittedName>
        <fullName evidence="2">Uncharacterized protein</fullName>
    </submittedName>
</protein>
<reference evidence="2 3" key="1">
    <citation type="submission" date="2016-11" db="EMBL/GenBank/DDBJ databases">
        <title>Draft Genome Sequences of Nine Cyanobacterial Strains from Diverse Habitats.</title>
        <authorList>
            <person name="Zhu T."/>
            <person name="Hou S."/>
            <person name="Lu X."/>
            <person name="Hess W.R."/>
        </authorList>
    </citation>
    <scope>NUCLEOTIDE SEQUENCE [LARGE SCALE GENOMIC DNA]</scope>
    <source>
        <strain evidence="2 3">NIES-593</strain>
    </source>
</reference>
<feature type="transmembrane region" description="Helical" evidence="1">
    <location>
        <begin position="81"/>
        <end position="101"/>
    </location>
</feature>
<keyword evidence="1" id="KW-0812">Transmembrane</keyword>
<organism evidence="2 3">
    <name type="scientific">Hydrococcus rivularis NIES-593</name>
    <dbReference type="NCBI Taxonomy" id="1921803"/>
    <lineage>
        <taxon>Bacteria</taxon>
        <taxon>Bacillati</taxon>
        <taxon>Cyanobacteriota</taxon>
        <taxon>Cyanophyceae</taxon>
        <taxon>Pleurocapsales</taxon>
        <taxon>Hydrococcaceae</taxon>
        <taxon>Hydrococcus</taxon>
    </lineage>
</organism>
<comment type="caution">
    <text evidence="2">The sequence shown here is derived from an EMBL/GenBank/DDBJ whole genome shotgun (WGS) entry which is preliminary data.</text>
</comment>
<evidence type="ECO:0000256" key="1">
    <source>
        <dbReference type="SAM" id="Phobius"/>
    </source>
</evidence>
<feature type="transmembrane region" description="Helical" evidence="1">
    <location>
        <begin position="12"/>
        <end position="33"/>
    </location>
</feature>
<feature type="transmembrane region" description="Helical" evidence="1">
    <location>
        <begin position="235"/>
        <end position="256"/>
    </location>
</feature>